<evidence type="ECO:0000313" key="5">
    <source>
        <dbReference type="Proteomes" id="UP000474778"/>
    </source>
</evidence>
<dbReference type="SUPFAM" id="SSF55073">
    <property type="entry name" value="Nucleotide cyclase"/>
    <property type="match status" value="1"/>
</dbReference>
<sequence length="934" mass="104349">MMAHFVLGTAALVLCLVLSSQVAAEEQQAPLVLVMGEDSYPYQFVDENGDAKGVLVDLWREWSSQTQVPVVFVARHWHDSLKQLAQGDADIHIGLGITKERAQNFDFAAPIAHVSTYLYMRNTLKGKKSFSDLQPYRIGIVAGSSHESILNQQVNGLSYRYYNSRADLLRGVVAGEVDVFAGMEGYLKDNAVSRAVLEEFPLDNRLLIKKTALVPAVSKGRLNLITEINRGFERLSHLSRAEIDKRWLGFSHDANTLVIATTTGIQPFVDTGGDGEPHGLYIDIWKLWSKKTGIEVEFRPAAMEDGLDELRFHRADIHVGYPESDTMKSNLTRAWRTYQVKSRLFSYGRPLGSLDELKGKRVGTVPTAPYLDKLQQALPDSELKLYTDVTKMIEAAQQGHIAAFVASSAWTQHYLLRADSWTDFHQYRKLAFTTDIYALTRNEDKGLAQRIAAGFRLISTAELAAIENKWILDRDDRSVQSLMNPLIITSSQRRYLDSLGTLRVGYLSAWAPMEYQGQGGEFMGINSEISHWVAEQLGLKLEGVAFERWSSLLEALKLGEVDIVGSVAHTPERERELAFTSPYWPSPWGLVTNLSQVTVFNLSQMSGKRLAIVEGYHLIANLMNKALGIELVIVPNSRAGVDAVAQGKADAFIEKVINMAMVLKESDYKTLKMSVLADFSQQQSHFAMHPKHSELVPLWDQAIGQLTPERQEAIYQHWVKDEAPGWKAMLNYRSAFYLLALLSFVLIVYLVWRGRRARLTTAREMAHELTRAGQFDALTGLPNRSLLDDRLHQSMLLHRREMQPFAVLFISFDNMREINQTYGHQIGDSVLAKGASRLKSAVRKSDTLARFGGNEFVMLLNRSKDLDTVCQVADGIVGGFSAPFAINGLDVALSVSIGVAMFPNDGDTVVELLKTADKLMSRAAKQGGRCYHSA</sequence>
<keyword evidence="1" id="KW-1133">Transmembrane helix</keyword>
<feature type="domain" description="GGDEF" evidence="3">
    <location>
        <begin position="803"/>
        <end position="934"/>
    </location>
</feature>
<dbReference type="PANTHER" id="PTHR46663">
    <property type="entry name" value="DIGUANYLATE CYCLASE DGCT-RELATED"/>
    <property type="match status" value="1"/>
</dbReference>
<name>A0A6L7HU40_9GAMM</name>
<dbReference type="AlphaFoldDB" id="A0A6L7HU40"/>
<keyword evidence="2" id="KW-0732">Signal</keyword>
<feature type="signal peptide" evidence="2">
    <location>
        <begin position="1"/>
        <end position="24"/>
    </location>
</feature>
<evidence type="ECO:0000313" key="4">
    <source>
        <dbReference type="EMBL" id="MXR67460.1"/>
    </source>
</evidence>
<dbReference type="PROSITE" id="PS50887">
    <property type="entry name" value="GGDEF"/>
    <property type="match status" value="1"/>
</dbReference>
<proteinExistence type="predicted"/>
<evidence type="ECO:0000256" key="2">
    <source>
        <dbReference type="SAM" id="SignalP"/>
    </source>
</evidence>
<organism evidence="4 5">
    <name type="scientific">Shewanella insulae</name>
    <dbReference type="NCBI Taxonomy" id="2681496"/>
    <lineage>
        <taxon>Bacteria</taxon>
        <taxon>Pseudomonadati</taxon>
        <taxon>Pseudomonadota</taxon>
        <taxon>Gammaproteobacteria</taxon>
        <taxon>Alteromonadales</taxon>
        <taxon>Shewanellaceae</taxon>
        <taxon>Shewanella</taxon>
    </lineage>
</organism>
<dbReference type="Gene3D" id="3.40.190.10">
    <property type="entry name" value="Periplasmic binding protein-like II"/>
    <property type="match status" value="6"/>
</dbReference>
<keyword evidence="5" id="KW-1185">Reference proteome</keyword>
<dbReference type="InterPro" id="IPR000160">
    <property type="entry name" value="GGDEF_dom"/>
</dbReference>
<dbReference type="Gene3D" id="3.30.70.270">
    <property type="match status" value="1"/>
</dbReference>
<dbReference type="PANTHER" id="PTHR46663:SF2">
    <property type="entry name" value="GGDEF DOMAIN-CONTAINING PROTEIN"/>
    <property type="match status" value="1"/>
</dbReference>
<dbReference type="SUPFAM" id="SSF53850">
    <property type="entry name" value="Periplasmic binding protein-like II"/>
    <property type="match status" value="3"/>
</dbReference>
<dbReference type="Pfam" id="PF00990">
    <property type="entry name" value="GGDEF"/>
    <property type="match status" value="1"/>
</dbReference>
<dbReference type="CDD" id="cd01949">
    <property type="entry name" value="GGDEF"/>
    <property type="match status" value="1"/>
</dbReference>
<evidence type="ECO:0000259" key="3">
    <source>
        <dbReference type="PROSITE" id="PS50887"/>
    </source>
</evidence>
<dbReference type="Pfam" id="PF00497">
    <property type="entry name" value="SBP_bac_3"/>
    <property type="match status" value="2"/>
</dbReference>
<dbReference type="SMART" id="SM00062">
    <property type="entry name" value="PBPb"/>
    <property type="match status" value="3"/>
</dbReference>
<dbReference type="InterPro" id="IPR043128">
    <property type="entry name" value="Rev_trsase/Diguanyl_cyclase"/>
</dbReference>
<dbReference type="Proteomes" id="UP000474778">
    <property type="component" value="Unassembled WGS sequence"/>
</dbReference>
<keyword evidence="1" id="KW-0472">Membrane</keyword>
<dbReference type="EMBL" id="WRPA01000001">
    <property type="protein sequence ID" value="MXR67460.1"/>
    <property type="molecule type" value="Genomic_DNA"/>
</dbReference>
<dbReference type="InterPro" id="IPR052163">
    <property type="entry name" value="DGC-Regulatory_Protein"/>
</dbReference>
<protein>
    <submittedName>
        <fullName evidence="4">Transporter substrate-binding domain-containing protein</fullName>
    </submittedName>
</protein>
<accession>A0A6L7HU40</accession>
<dbReference type="SMART" id="SM00267">
    <property type="entry name" value="GGDEF"/>
    <property type="match status" value="1"/>
</dbReference>
<feature type="chain" id="PRO_5026670813" evidence="2">
    <location>
        <begin position="25"/>
        <end position="934"/>
    </location>
</feature>
<dbReference type="InterPro" id="IPR029787">
    <property type="entry name" value="Nucleotide_cyclase"/>
</dbReference>
<keyword evidence="1" id="KW-0812">Transmembrane</keyword>
<dbReference type="CDD" id="cd01007">
    <property type="entry name" value="PBP2_BvgS_HisK_like"/>
    <property type="match status" value="1"/>
</dbReference>
<gene>
    <name evidence="4" type="ORF">GNT65_02060</name>
</gene>
<dbReference type="InterPro" id="IPR001638">
    <property type="entry name" value="Solute-binding_3/MltF_N"/>
</dbReference>
<dbReference type="CDD" id="cd13706">
    <property type="entry name" value="PBP2_HisK_like_1"/>
    <property type="match status" value="2"/>
</dbReference>
<reference evidence="4 5" key="1">
    <citation type="submission" date="2019-12" db="EMBL/GenBank/DDBJ databases">
        <title>Shewanella insulae sp. nov., isolated from a tidal flat.</title>
        <authorList>
            <person name="Yoon J.-H."/>
        </authorList>
    </citation>
    <scope>NUCLEOTIDE SEQUENCE [LARGE SCALE GENOMIC DNA]</scope>
    <source>
        <strain evidence="4 5">JBTF-M18</strain>
    </source>
</reference>
<dbReference type="NCBIfam" id="TIGR00254">
    <property type="entry name" value="GGDEF"/>
    <property type="match status" value="1"/>
</dbReference>
<evidence type="ECO:0000256" key="1">
    <source>
        <dbReference type="SAM" id="Phobius"/>
    </source>
</evidence>
<comment type="caution">
    <text evidence="4">The sequence shown here is derived from an EMBL/GenBank/DDBJ whole genome shotgun (WGS) entry which is preliminary data.</text>
</comment>
<feature type="transmembrane region" description="Helical" evidence="1">
    <location>
        <begin position="734"/>
        <end position="752"/>
    </location>
</feature>